<proteinExistence type="predicted"/>
<dbReference type="SUPFAM" id="SSF48600">
    <property type="entry name" value="Chorismate mutase II"/>
    <property type="match status" value="1"/>
</dbReference>
<dbReference type="EMBL" id="JACGWU010000006">
    <property type="protein sequence ID" value="MBA8829715.1"/>
    <property type="molecule type" value="Genomic_DNA"/>
</dbReference>
<comment type="caution">
    <text evidence="3">The sequence shown here is derived from an EMBL/GenBank/DDBJ whole genome shotgun (WGS) entry which is preliminary data.</text>
</comment>
<dbReference type="GO" id="GO:0046417">
    <property type="term" value="P:chorismate metabolic process"/>
    <property type="evidence" value="ECO:0007669"/>
    <property type="project" value="InterPro"/>
</dbReference>
<organism evidence="3 4">
    <name type="scientific">Alpinimonas psychrophila</name>
    <dbReference type="NCBI Taxonomy" id="748908"/>
    <lineage>
        <taxon>Bacteria</taxon>
        <taxon>Bacillati</taxon>
        <taxon>Actinomycetota</taxon>
        <taxon>Actinomycetes</taxon>
        <taxon>Micrococcales</taxon>
        <taxon>Microbacteriaceae</taxon>
        <taxon>Alpinimonas</taxon>
    </lineage>
</organism>
<evidence type="ECO:0000313" key="3">
    <source>
        <dbReference type="EMBL" id="MBA8829715.1"/>
    </source>
</evidence>
<dbReference type="SMART" id="SM00830">
    <property type="entry name" value="CM_2"/>
    <property type="match status" value="1"/>
</dbReference>
<dbReference type="RefSeq" id="WP_182485134.1">
    <property type="nucleotide sequence ID" value="NZ_JACGWU010000006.1"/>
</dbReference>
<feature type="domain" description="Chorismate mutase" evidence="2">
    <location>
        <begin position="12"/>
        <end position="103"/>
    </location>
</feature>
<evidence type="ECO:0000313" key="4">
    <source>
        <dbReference type="Proteomes" id="UP000524237"/>
    </source>
</evidence>
<dbReference type="AlphaFoldDB" id="A0A7W3JV45"/>
<dbReference type="InterPro" id="IPR051331">
    <property type="entry name" value="Chorismate_mutase-related"/>
</dbReference>
<protein>
    <submittedName>
        <fullName evidence="3">Chorismate mutase</fullName>
        <ecNumber evidence="3">5.4.99.5</ecNumber>
    </submittedName>
</protein>
<dbReference type="InterPro" id="IPR002701">
    <property type="entry name" value="CM_II_prokaryot"/>
</dbReference>
<dbReference type="Gene3D" id="1.20.59.10">
    <property type="entry name" value="Chorismate mutase"/>
    <property type="match status" value="1"/>
</dbReference>
<dbReference type="InterPro" id="IPR036979">
    <property type="entry name" value="CM_dom_sf"/>
</dbReference>
<dbReference type="PANTHER" id="PTHR38041:SF1">
    <property type="entry name" value="CHORISMATE MUTASE"/>
    <property type="match status" value="1"/>
</dbReference>
<dbReference type="NCBIfam" id="TIGR01795">
    <property type="entry name" value="CM_mono_cladeE"/>
    <property type="match status" value="1"/>
</dbReference>
<dbReference type="InterPro" id="IPR036263">
    <property type="entry name" value="Chorismate_II_sf"/>
</dbReference>
<name>A0A7W3JV45_9MICO</name>
<dbReference type="InterPro" id="IPR010951">
    <property type="entry name" value="CM_bact"/>
</dbReference>
<dbReference type="Proteomes" id="UP000524237">
    <property type="component" value="Unassembled WGS sequence"/>
</dbReference>
<dbReference type="PROSITE" id="PS51168">
    <property type="entry name" value="CHORISMATE_MUT_2"/>
    <property type="match status" value="1"/>
</dbReference>
<dbReference type="GO" id="GO:0009697">
    <property type="term" value="P:salicylic acid biosynthetic process"/>
    <property type="evidence" value="ECO:0007669"/>
    <property type="project" value="TreeGrafter"/>
</dbReference>
<dbReference type="PANTHER" id="PTHR38041">
    <property type="entry name" value="CHORISMATE MUTASE"/>
    <property type="match status" value="1"/>
</dbReference>
<evidence type="ECO:0000256" key="1">
    <source>
        <dbReference type="ARBA" id="ARBA00023235"/>
    </source>
</evidence>
<dbReference type="GO" id="GO:0004106">
    <property type="term" value="F:chorismate mutase activity"/>
    <property type="evidence" value="ECO:0007669"/>
    <property type="project" value="UniProtKB-EC"/>
</dbReference>
<keyword evidence="4" id="KW-1185">Reference proteome</keyword>
<gene>
    <name evidence="3" type="ORF">FB555_001831</name>
</gene>
<accession>A0A7W3JV45</accession>
<sequence>MVAENSSPSIDPAVMAELVSIRQSIDNIDAALIHMLAERFKFTQQVGRLKATHDLPASDPAREARQVARLRALAEDANLDPAFAEKWFNFVVSEVIHHHERLAADAE</sequence>
<evidence type="ECO:0000259" key="2">
    <source>
        <dbReference type="PROSITE" id="PS51168"/>
    </source>
</evidence>
<reference evidence="3 4" key="1">
    <citation type="submission" date="2020-07" db="EMBL/GenBank/DDBJ databases">
        <title>Sequencing the genomes of 1000 actinobacteria strains.</title>
        <authorList>
            <person name="Klenk H.-P."/>
        </authorList>
    </citation>
    <scope>NUCLEOTIDE SEQUENCE [LARGE SCALE GENOMIC DNA]</scope>
    <source>
        <strain evidence="3 4">DSM 23737</strain>
    </source>
</reference>
<dbReference type="NCBIfam" id="NF006691">
    <property type="entry name" value="PRK09239.1"/>
    <property type="match status" value="1"/>
</dbReference>
<dbReference type="Pfam" id="PF01817">
    <property type="entry name" value="CM_2"/>
    <property type="match status" value="1"/>
</dbReference>
<keyword evidence="1 3" id="KW-0413">Isomerase</keyword>
<dbReference type="EC" id="5.4.99.5" evidence="3"/>